<dbReference type="GO" id="GO:0046872">
    <property type="term" value="F:metal ion binding"/>
    <property type="evidence" value="ECO:0007669"/>
    <property type="project" value="UniProtKB-UniRule"/>
</dbReference>
<dbReference type="Gene3D" id="3.10.520.10">
    <property type="entry name" value="ApbE-like domains"/>
    <property type="match status" value="1"/>
</dbReference>
<evidence type="ECO:0000256" key="5">
    <source>
        <dbReference type="ARBA" id="ARBA00022723"/>
    </source>
</evidence>
<evidence type="ECO:0000256" key="2">
    <source>
        <dbReference type="ARBA" id="ARBA00016337"/>
    </source>
</evidence>
<keyword evidence="7 10" id="KW-0460">Magnesium</keyword>
<evidence type="ECO:0000313" key="12">
    <source>
        <dbReference type="EMBL" id="RJP20832.1"/>
    </source>
</evidence>
<dbReference type="SUPFAM" id="SSF143631">
    <property type="entry name" value="ApbE-like"/>
    <property type="match status" value="1"/>
</dbReference>
<evidence type="ECO:0000256" key="4">
    <source>
        <dbReference type="ARBA" id="ARBA00022679"/>
    </source>
</evidence>
<evidence type="ECO:0000256" key="8">
    <source>
        <dbReference type="ARBA" id="ARBA00031306"/>
    </source>
</evidence>
<organism evidence="12 13">
    <name type="scientific">Abyssobacteria bacterium (strain SURF_5)</name>
    <dbReference type="NCBI Taxonomy" id="2093360"/>
    <lineage>
        <taxon>Bacteria</taxon>
        <taxon>Pseudomonadati</taxon>
        <taxon>Candidatus Hydrogenedentota</taxon>
        <taxon>Candidatus Abyssobacteria</taxon>
    </lineage>
</organism>
<dbReference type="InterPro" id="IPR003374">
    <property type="entry name" value="ApbE-like_sf"/>
</dbReference>
<accession>A0A3A4NP68</accession>
<comment type="catalytic activity">
    <reaction evidence="9 10">
        <text>L-threonyl-[protein] + FAD = FMN-L-threonyl-[protein] + AMP + H(+)</text>
        <dbReference type="Rhea" id="RHEA:36847"/>
        <dbReference type="Rhea" id="RHEA-COMP:11060"/>
        <dbReference type="Rhea" id="RHEA-COMP:11061"/>
        <dbReference type="ChEBI" id="CHEBI:15378"/>
        <dbReference type="ChEBI" id="CHEBI:30013"/>
        <dbReference type="ChEBI" id="CHEBI:57692"/>
        <dbReference type="ChEBI" id="CHEBI:74257"/>
        <dbReference type="ChEBI" id="CHEBI:456215"/>
        <dbReference type="EC" id="2.7.1.180"/>
    </reaction>
</comment>
<evidence type="ECO:0000256" key="6">
    <source>
        <dbReference type="ARBA" id="ARBA00022827"/>
    </source>
</evidence>
<dbReference type="AlphaFoldDB" id="A0A3A4NP68"/>
<feature type="binding site" evidence="11">
    <location>
        <position position="293"/>
    </location>
    <ligand>
        <name>Mg(2+)</name>
        <dbReference type="ChEBI" id="CHEBI:18420"/>
    </ligand>
</feature>
<feature type="binding site" evidence="11">
    <location>
        <position position="297"/>
    </location>
    <ligand>
        <name>Mg(2+)</name>
        <dbReference type="ChEBI" id="CHEBI:18420"/>
    </ligand>
</feature>
<sequence>MVSVPIFRKKILILILVVVAIILVAASLGGSRGNHRYEQQAEIMGTVFTITIEGPGDHKMAAEAAFDEIRRIDRLLSTYKPDSEISKVNRLAAHEPVAVGQDFLNVLTASRIYFDMTGGAFDPSIKPLMDVWKEAKRENRTPAETDLRRAADLANLSNVTVDRSSQTVRFLKEGMALDFGGIAKGYAADRAIEILKTHGIERAILDAGGNFYALGTPLKKPHWEAGVRHPLVHERVIIRFPVSDAGVATSGSYERFFEIGGKKYSHIINPETGQPVEGMLSATVVAEDALSADALSTSVFVLGQQDGMRLIEELEGVLGILIWHEPGSSEDFKISVSSGLKDKLELLIPAE</sequence>
<dbReference type="PANTHER" id="PTHR30040">
    <property type="entry name" value="THIAMINE BIOSYNTHESIS LIPOPROTEIN APBE"/>
    <property type="match status" value="1"/>
</dbReference>
<dbReference type="PANTHER" id="PTHR30040:SF2">
    <property type="entry name" value="FAD:PROTEIN FMN TRANSFERASE"/>
    <property type="match status" value="1"/>
</dbReference>
<evidence type="ECO:0000256" key="7">
    <source>
        <dbReference type="ARBA" id="ARBA00022842"/>
    </source>
</evidence>
<evidence type="ECO:0000256" key="3">
    <source>
        <dbReference type="ARBA" id="ARBA00022630"/>
    </source>
</evidence>
<protein>
    <recommendedName>
        <fullName evidence="2 10">FAD:protein FMN transferase</fullName>
        <ecNumber evidence="1 10">2.7.1.180</ecNumber>
    </recommendedName>
    <alternativeName>
        <fullName evidence="8 10">Flavin transferase</fullName>
    </alternativeName>
</protein>
<evidence type="ECO:0000256" key="9">
    <source>
        <dbReference type="ARBA" id="ARBA00048540"/>
    </source>
</evidence>
<dbReference type="Pfam" id="PF02424">
    <property type="entry name" value="ApbE"/>
    <property type="match status" value="1"/>
</dbReference>
<dbReference type="Proteomes" id="UP000265882">
    <property type="component" value="Unassembled WGS sequence"/>
</dbReference>
<comment type="caution">
    <text evidence="12">The sequence shown here is derived from an EMBL/GenBank/DDBJ whole genome shotgun (WGS) entry which is preliminary data.</text>
</comment>
<keyword evidence="6 10" id="KW-0274">FAD</keyword>
<dbReference type="GO" id="GO:0016740">
    <property type="term" value="F:transferase activity"/>
    <property type="evidence" value="ECO:0007669"/>
    <property type="project" value="UniProtKB-UniRule"/>
</dbReference>
<comment type="cofactor">
    <cofactor evidence="11">
        <name>Mg(2+)</name>
        <dbReference type="ChEBI" id="CHEBI:18420"/>
    </cofactor>
    <cofactor evidence="11">
        <name>Mn(2+)</name>
        <dbReference type="ChEBI" id="CHEBI:29035"/>
    </cofactor>
    <text evidence="11">Magnesium. Can also use manganese.</text>
</comment>
<gene>
    <name evidence="12" type="ORF">C4520_10805</name>
</gene>
<proteinExistence type="inferred from homology"/>
<dbReference type="EMBL" id="QZKU01000073">
    <property type="protein sequence ID" value="RJP20832.1"/>
    <property type="molecule type" value="Genomic_DNA"/>
</dbReference>
<keyword evidence="3 10" id="KW-0285">Flavoprotein</keyword>
<name>A0A3A4NP68_ABYX5</name>
<evidence type="ECO:0000256" key="10">
    <source>
        <dbReference type="PIRNR" id="PIRNR006268"/>
    </source>
</evidence>
<dbReference type="InterPro" id="IPR024932">
    <property type="entry name" value="ApbE"/>
</dbReference>
<evidence type="ECO:0000256" key="1">
    <source>
        <dbReference type="ARBA" id="ARBA00011955"/>
    </source>
</evidence>
<evidence type="ECO:0000313" key="13">
    <source>
        <dbReference type="Proteomes" id="UP000265882"/>
    </source>
</evidence>
<dbReference type="PIRSF" id="PIRSF006268">
    <property type="entry name" value="ApbE"/>
    <property type="match status" value="1"/>
</dbReference>
<evidence type="ECO:0000256" key="11">
    <source>
        <dbReference type="PIRSR" id="PIRSR006268-2"/>
    </source>
</evidence>
<dbReference type="EC" id="2.7.1.180" evidence="1 10"/>
<keyword evidence="4 10" id="KW-0808">Transferase</keyword>
<reference evidence="12 13" key="1">
    <citation type="journal article" date="2017" name="ISME J.">
        <title>Energy and carbon metabolisms in a deep terrestrial subsurface fluid microbial community.</title>
        <authorList>
            <person name="Momper L."/>
            <person name="Jungbluth S.P."/>
            <person name="Lee M.D."/>
            <person name="Amend J.P."/>
        </authorList>
    </citation>
    <scope>NUCLEOTIDE SEQUENCE [LARGE SCALE GENOMIC DNA]</scope>
    <source>
        <strain evidence="12">SURF_5</strain>
    </source>
</reference>
<comment type="similarity">
    <text evidence="10">Belongs to the ApbE family.</text>
</comment>
<feature type="binding site" evidence="11">
    <location>
        <position position="181"/>
    </location>
    <ligand>
        <name>Mg(2+)</name>
        <dbReference type="ChEBI" id="CHEBI:18420"/>
    </ligand>
</feature>
<keyword evidence="5 10" id="KW-0479">Metal-binding</keyword>